<dbReference type="RefSeq" id="WP_187715677.1">
    <property type="nucleotide sequence ID" value="NZ_BAABJC010000001.1"/>
</dbReference>
<dbReference type="CDD" id="cd07247">
    <property type="entry name" value="SgaA_N_like"/>
    <property type="match status" value="2"/>
</dbReference>
<dbReference type="PANTHER" id="PTHR33993">
    <property type="entry name" value="GLYOXALASE-RELATED"/>
    <property type="match status" value="1"/>
</dbReference>
<dbReference type="PROSITE" id="PS51819">
    <property type="entry name" value="VOC"/>
    <property type="match status" value="2"/>
</dbReference>
<dbReference type="Pfam" id="PF00903">
    <property type="entry name" value="Glyoxalase"/>
    <property type="match status" value="2"/>
</dbReference>
<sequence>MSEVTDAPARADATRRPLQGSNVWYELMTPDPDGARAFYGSVVGWTISDPIGGEQDYRMIGRSDGGSAGGVLGLTDGMRQEGARPIWLGYFGVDDVDATVAAAEEKGGKVLMPAFDIPQGRIAMVADPQGLPFYVMTPIPPEGDPDAQSDVFSLEAEQRVGWNELMTSNPEAARQFYGDLFGWTSDDFMPMGENGEYRFFARSGETFGAVCKEMGSGNSKWRFYIRVPSITKAVEAVKAGGGEVAMGPHEVPGGDHIIIGNDPQGAEFALVGKA</sequence>
<dbReference type="SUPFAM" id="SSF54593">
    <property type="entry name" value="Glyoxalase/Bleomycin resistance protein/Dihydroxybiphenyl dioxygenase"/>
    <property type="match status" value="2"/>
</dbReference>
<reference evidence="2 3" key="1">
    <citation type="submission" date="2020-08" db="EMBL/GenBank/DDBJ databases">
        <title>Genome sequence of Sphingomonas daechungensis KACC 18115T.</title>
        <authorList>
            <person name="Hyun D.-W."/>
            <person name="Bae J.-W."/>
        </authorList>
    </citation>
    <scope>NUCLEOTIDE SEQUENCE [LARGE SCALE GENOMIC DNA]</scope>
    <source>
        <strain evidence="2 3">KACC 18115</strain>
    </source>
</reference>
<evidence type="ECO:0000313" key="2">
    <source>
        <dbReference type="EMBL" id="QNP44256.1"/>
    </source>
</evidence>
<organism evidence="2 3">
    <name type="scientific">Sphingomonas daechungensis</name>
    <dbReference type="NCBI Taxonomy" id="1176646"/>
    <lineage>
        <taxon>Bacteria</taxon>
        <taxon>Pseudomonadati</taxon>
        <taxon>Pseudomonadota</taxon>
        <taxon>Alphaproteobacteria</taxon>
        <taxon>Sphingomonadales</taxon>
        <taxon>Sphingomonadaceae</taxon>
        <taxon>Sphingomonas</taxon>
    </lineage>
</organism>
<evidence type="ECO:0000259" key="1">
    <source>
        <dbReference type="PROSITE" id="PS51819"/>
    </source>
</evidence>
<feature type="domain" description="VOC" evidence="1">
    <location>
        <begin position="159"/>
        <end position="273"/>
    </location>
</feature>
<dbReference type="EMBL" id="CP060780">
    <property type="protein sequence ID" value="QNP44256.1"/>
    <property type="molecule type" value="Genomic_DNA"/>
</dbReference>
<proteinExistence type="predicted"/>
<protein>
    <submittedName>
        <fullName evidence="2">VOC family protein</fullName>
    </submittedName>
</protein>
<dbReference type="InterPro" id="IPR029068">
    <property type="entry name" value="Glyas_Bleomycin-R_OHBP_Dase"/>
</dbReference>
<name>A0ABX6T302_9SPHN</name>
<dbReference type="Proteomes" id="UP000516134">
    <property type="component" value="Chromosome"/>
</dbReference>
<dbReference type="InterPro" id="IPR052164">
    <property type="entry name" value="Anthracycline_SecMetBiosynth"/>
</dbReference>
<dbReference type="Gene3D" id="3.10.180.10">
    <property type="entry name" value="2,3-Dihydroxybiphenyl 1,2-Dioxygenase, domain 1"/>
    <property type="match status" value="2"/>
</dbReference>
<gene>
    <name evidence="2" type="ORF">H9L15_07305</name>
</gene>
<dbReference type="InterPro" id="IPR004360">
    <property type="entry name" value="Glyas_Fos-R_dOase_dom"/>
</dbReference>
<dbReference type="InterPro" id="IPR037523">
    <property type="entry name" value="VOC_core"/>
</dbReference>
<dbReference type="PANTHER" id="PTHR33993:SF14">
    <property type="entry name" value="GB|AAF24581.1"/>
    <property type="match status" value="1"/>
</dbReference>
<keyword evidence="3" id="KW-1185">Reference proteome</keyword>
<feature type="domain" description="VOC" evidence="1">
    <location>
        <begin position="21"/>
        <end position="138"/>
    </location>
</feature>
<accession>A0ABX6T302</accession>
<evidence type="ECO:0000313" key="3">
    <source>
        <dbReference type="Proteomes" id="UP000516134"/>
    </source>
</evidence>